<accession>A0AAW7X5J9</accession>
<keyword evidence="5 8" id="KW-0653">Protein transport</keyword>
<evidence type="ECO:0000256" key="8">
    <source>
        <dbReference type="RuleBase" id="RU004057"/>
    </source>
</evidence>
<comment type="subcellular location">
    <subcellularLocation>
        <location evidence="1">Cell membrane</location>
        <topology evidence="1">Multi-pass membrane protein</topology>
    </subcellularLocation>
    <subcellularLocation>
        <location evidence="8">Membrane</location>
        <topology evidence="8">Multi-pass membrane protein</topology>
    </subcellularLocation>
</comment>
<evidence type="ECO:0000259" key="10">
    <source>
        <dbReference type="Pfam" id="PF01618"/>
    </source>
</evidence>
<evidence type="ECO:0000256" key="1">
    <source>
        <dbReference type="ARBA" id="ARBA00004651"/>
    </source>
</evidence>
<evidence type="ECO:0000256" key="6">
    <source>
        <dbReference type="ARBA" id="ARBA00022989"/>
    </source>
</evidence>
<keyword evidence="4 9" id="KW-0812">Transmembrane</keyword>
<evidence type="ECO:0000313" key="11">
    <source>
        <dbReference type="EMBL" id="MDO6421669.1"/>
    </source>
</evidence>
<dbReference type="AlphaFoldDB" id="A0AAW7X5J9"/>
<feature type="transmembrane region" description="Helical" evidence="9">
    <location>
        <begin position="17"/>
        <end position="39"/>
    </location>
</feature>
<dbReference type="Pfam" id="PF01618">
    <property type="entry name" value="MotA_ExbB"/>
    <property type="match status" value="1"/>
</dbReference>
<evidence type="ECO:0000256" key="2">
    <source>
        <dbReference type="ARBA" id="ARBA00022448"/>
    </source>
</evidence>
<evidence type="ECO:0000256" key="7">
    <source>
        <dbReference type="ARBA" id="ARBA00023136"/>
    </source>
</evidence>
<evidence type="ECO:0000256" key="5">
    <source>
        <dbReference type="ARBA" id="ARBA00022927"/>
    </source>
</evidence>
<sequence length="242" mass="26792">MSDFYMVITNFFSEGGFFIYPIGLVLAVGLAIAFERWAFLTRERIRNIKAFESFLPLLRTTDMDKMQLYTRESQAPVTRIIACGLDMMTVSKQRADIENAMNEGMLETMPRLEERTSYLAVLANIATLLGLLGTIIGLIGAFTAVAQADPAQKSELLSSSISVAMNTTAFGLIAAIPLLILHSVLQSKTAKIVRSIEMSAVKFLNIMTMHRLIEAGITRYIEKETGVERTEVKEIGDELPAT</sequence>
<proteinExistence type="inferred from homology"/>
<dbReference type="EMBL" id="JAUOPB010000002">
    <property type="protein sequence ID" value="MDO6421669.1"/>
    <property type="molecule type" value="Genomic_DNA"/>
</dbReference>
<dbReference type="InterPro" id="IPR050790">
    <property type="entry name" value="ExbB/TolQ_transport"/>
</dbReference>
<dbReference type="RefSeq" id="WP_011469430.1">
    <property type="nucleotide sequence ID" value="NZ_CP123764.1"/>
</dbReference>
<dbReference type="PANTHER" id="PTHR30625">
    <property type="entry name" value="PROTEIN TOLQ"/>
    <property type="match status" value="1"/>
</dbReference>
<feature type="transmembrane region" description="Helical" evidence="9">
    <location>
        <begin position="118"/>
        <end position="143"/>
    </location>
</feature>
<evidence type="ECO:0000256" key="4">
    <source>
        <dbReference type="ARBA" id="ARBA00022692"/>
    </source>
</evidence>
<comment type="similarity">
    <text evidence="8">Belongs to the exbB/tolQ family.</text>
</comment>
<reference evidence="11" key="1">
    <citation type="submission" date="2023-07" db="EMBL/GenBank/DDBJ databases">
        <title>Genome content predicts the carbon catabolic preferences of heterotrophic bacteria.</title>
        <authorList>
            <person name="Gralka M."/>
        </authorList>
    </citation>
    <scope>NUCLEOTIDE SEQUENCE</scope>
    <source>
        <strain evidence="11">I3M17_2</strain>
    </source>
</reference>
<feature type="transmembrane region" description="Helical" evidence="9">
    <location>
        <begin position="163"/>
        <end position="185"/>
    </location>
</feature>
<evidence type="ECO:0000256" key="9">
    <source>
        <dbReference type="SAM" id="Phobius"/>
    </source>
</evidence>
<organism evidence="11 12">
    <name type="scientific">Saccharophagus degradans</name>
    <dbReference type="NCBI Taxonomy" id="86304"/>
    <lineage>
        <taxon>Bacteria</taxon>
        <taxon>Pseudomonadati</taxon>
        <taxon>Pseudomonadota</taxon>
        <taxon>Gammaproteobacteria</taxon>
        <taxon>Cellvibrionales</taxon>
        <taxon>Cellvibrionaceae</taxon>
        <taxon>Saccharophagus</taxon>
    </lineage>
</organism>
<evidence type="ECO:0000313" key="12">
    <source>
        <dbReference type="Proteomes" id="UP001169760"/>
    </source>
</evidence>
<gene>
    <name evidence="11" type="ORF">Q4521_04205</name>
</gene>
<dbReference type="GO" id="GO:0017038">
    <property type="term" value="P:protein import"/>
    <property type="evidence" value="ECO:0007669"/>
    <property type="project" value="TreeGrafter"/>
</dbReference>
<evidence type="ECO:0000256" key="3">
    <source>
        <dbReference type="ARBA" id="ARBA00022475"/>
    </source>
</evidence>
<dbReference type="Proteomes" id="UP001169760">
    <property type="component" value="Unassembled WGS sequence"/>
</dbReference>
<dbReference type="GeneID" id="98614595"/>
<keyword evidence="3" id="KW-1003">Cell membrane</keyword>
<keyword evidence="2 8" id="KW-0813">Transport</keyword>
<feature type="domain" description="MotA/TolQ/ExbB proton channel" evidence="10">
    <location>
        <begin position="74"/>
        <end position="198"/>
    </location>
</feature>
<keyword evidence="7 9" id="KW-0472">Membrane</keyword>
<protein>
    <submittedName>
        <fullName evidence="11">MotA/TolQ/ExbB proton channel family protein</fullName>
    </submittedName>
</protein>
<dbReference type="PANTHER" id="PTHR30625:SF15">
    <property type="entry name" value="BIOPOLYMER TRANSPORT PROTEIN EXBB"/>
    <property type="match status" value="1"/>
</dbReference>
<dbReference type="GO" id="GO:0005886">
    <property type="term" value="C:plasma membrane"/>
    <property type="evidence" value="ECO:0007669"/>
    <property type="project" value="UniProtKB-SubCell"/>
</dbReference>
<name>A0AAW7X5J9_9GAMM</name>
<dbReference type="InterPro" id="IPR002898">
    <property type="entry name" value="MotA_ExbB_proton_chnl"/>
</dbReference>
<keyword evidence="6 9" id="KW-1133">Transmembrane helix</keyword>
<comment type="caution">
    <text evidence="11">The sequence shown here is derived from an EMBL/GenBank/DDBJ whole genome shotgun (WGS) entry which is preliminary data.</text>
</comment>